<dbReference type="Pfam" id="PF01728">
    <property type="entry name" value="FtsJ"/>
    <property type="match status" value="1"/>
</dbReference>
<keyword evidence="7" id="KW-0175">Coiled coil</keyword>
<dbReference type="HAMAP" id="MF_01547">
    <property type="entry name" value="RNA_methyltr_E"/>
    <property type="match status" value="1"/>
</dbReference>
<evidence type="ECO:0000313" key="11">
    <source>
        <dbReference type="Proteomes" id="UP001283341"/>
    </source>
</evidence>
<evidence type="ECO:0000256" key="7">
    <source>
        <dbReference type="SAM" id="Coils"/>
    </source>
</evidence>
<dbReference type="AlphaFoldDB" id="A0AAE0I189"/>
<evidence type="ECO:0000256" key="6">
    <source>
        <dbReference type="ARBA" id="ARBA00041184"/>
    </source>
</evidence>
<feature type="compositionally biased region" description="Low complexity" evidence="8">
    <location>
        <begin position="674"/>
        <end position="686"/>
    </location>
</feature>
<reference evidence="10" key="1">
    <citation type="journal article" date="2023" name="Mol. Phylogenet. Evol.">
        <title>Genome-scale phylogeny and comparative genomics of the fungal order Sordariales.</title>
        <authorList>
            <person name="Hensen N."/>
            <person name="Bonometti L."/>
            <person name="Westerberg I."/>
            <person name="Brannstrom I.O."/>
            <person name="Guillou S."/>
            <person name="Cros-Aarteil S."/>
            <person name="Calhoun S."/>
            <person name="Haridas S."/>
            <person name="Kuo A."/>
            <person name="Mondo S."/>
            <person name="Pangilinan J."/>
            <person name="Riley R."/>
            <person name="LaButti K."/>
            <person name="Andreopoulos B."/>
            <person name="Lipzen A."/>
            <person name="Chen C."/>
            <person name="Yan M."/>
            <person name="Daum C."/>
            <person name="Ng V."/>
            <person name="Clum A."/>
            <person name="Steindorff A."/>
            <person name="Ohm R.A."/>
            <person name="Martin F."/>
            <person name="Silar P."/>
            <person name="Natvig D.O."/>
            <person name="Lalanne C."/>
            <person name="Gautier V."/>
            <person name="Ament-Velasquez S.L."/>
            <person name="Kruys A."/>
            <person name="Hutchinson M.I."/>
            <person name="Powell A.J."/>
            <person name="Barry K."/>
            <person name="Miller A.N."/>
            <person name="Grigoriev I.V."/>
            <person name="Debuchy R."/>
            <person name="Gladieux P."/>
            <person name="Hiltunen Thoren M."/>
            <person name="Johannesson H."/>
        </authorList>
    </citation>
    <scope>NUCLEOTIDE SEQUENCE</scope>
    <source>
        <strain evidence="10">CBS 118394</strain>
    </source>
</reference>
<feature type="compositionally biased region" description="Polar residues" evidence="8">
    <location>
        <begin position="542"/>
        <end position="551"/>
    </location>
</feature>
<gene>
    <name evidence="10" type="ORF">B0H66DRAFT_519846</name>
</gene>
<proteinExistence type="inferred from homology"/>
<dbReference type="InterPro" id="IPR002877">
    <property type="entry name" value="RNA_MeTrfase_FtsJ_dom"/>
</dbReference>
<keyword evidence="2" id="KW-0698">rRNA processing</keyword>
<feature type="compositionally biased region" description="Polar residues" evidence="8">
    <location>
        <begin position="561"/>
        <end position="576"/>
    </location>
</feature>
<evidence type="ECO:0000313" key="10">
    <source>
        <dbReference type="EMBL" id="KAK3316733.1"/>
    </source>
</evidence>
<organism evidence="10 11">
    <name type="scientific">Apodospora peruviana</name>
    <dbReference type="NCBI Taxonomy" id="516989"/>
    <lineage>
        <taxon>Eukaryota</taxon>
        <taxon>Fungi</taxon>
        <taxon>Dikarya</taxon>
        <taxon>Ascomycota</taxon>
        <taxon>Pezizomycotina</taxon>
        <taxon>Sordariomycetes</taxon>
        <taxon>Sordariomycetidae</taxon>
        <taxon>Sordariales</taxon>
        <taxon>Lasiosphaeriaceae</taxon>
        <taxon>Apodospora</taxon>
    </lineage>
</organism>
<dbReference type="InterPro" id="IPR015507">
    <property type="entry name" value="rRNA-MeTfrase_E"/>
</dbReference>
<evidence type="ECO:0000256" key="8">
    <source>
        <dbReference type="SAM" id="MobiDB-lite"/>
    </source>
</evidence>
<feature type="region of interest" description="Disordered" evidence="8">
    <location>
        <begin position="807"/>
        <end position="830"/>
    </location>
</feature>
<dbReference type="EMBL" id="JAUEDM010000005">
    <property type="protein sequence ID" value="KAK3316733.1"/>
    <property type="molecule type" value="Genomic_DNA"/>
</dbReference>
<name>A0AAE0I189_9PEZI</name>
<evidence type="ECO:0000256" key="4">
    <source>
        <dbReference type="ARBA" id="ARBA00022679"/>
    </source>
</evidence>
<reference evidence="10" key="2">
    <citation type="submission" date="2023-06" db="EMBL/GenBank/DDBJ databases">
        <authorList>
            <consortium name="Lawrence Berkeley National Laboratory"/>
            <person name="Haridas S."/>
            <person name="Hensen N."/>
            <person name="Bonometti L."/>
            <person name="Westerberg I."/>
            <person name="Brannstrom I.O."/>
            <person name="Guillou S."/>
            <person name="Cros-Aarteil S."/>
            <person name="Calhoun S."/>
            <person name="Kuo A."/>
            <person name="Mondo S."/>
            <person name="Pangilinan J."/>
            <person name="Riley R."/>
            <person name="Labutti K."/>
            <person name="Andreopoulos B."/>
            <person name="Lipzen A."/>
            <person name="Chen C."/>
            <person name="Yanf M."/>
            <person name="Daum C."/>
            <person name="Ng V."/>
            <person name="Clum A."/>
            <person name="Steindorff A."/>
            <person name="Ohm R."/>
            <person name="Martin F."/>
            <person name="Silar P."/>
            <person name="Natvig D."/>
            <person name="Lalanne C."/>
            <person name="Gautier V."/>
            <person name="Ament-Velasquez S.L."/>
            <person name="Kruys A."/>
            <person name="Hutchinson M.I."/>
            <person name="Powell A.J."/>
            <person name="Barry K."/>
            <person name="Miller A.N."/>
            <person name="Grigoriev I.V."/>
            <person name="Debuchy R."/>
            <person name="Gladieux P."/>
            <person name="Thoren M.H."/>
            <person name="Johannesson H."/>
        </authorList>
    </citation>
    <scope>NUCLEOTIDE SEQUENCE</scope>
    <source>
        <strain evidence="10">CBS 118394</strain>
    </source>
</reference>
<protein>
    <recommendedName>
        <fullName evidence="6">rRNA methyltransferase 2, mitochondrial</fullName>
    </recommendedName>
</protein>
<dbReference type="GO" id="GO:0005739">
    <property type="term" value="C:mitochondrion"/>
    <property type="evidence" value="ECO:0007669"/>
    <property type="project" value="TreeGrafter"/>
</dbReference>
<dbReference type="SUPFAM" id="SSF53335">
    <property type="entry name" value="S-adenosyl-L-methionine-dependent methyltransferases"/>
    <property type="match status" value="1"/>
</dbReference>
<dbReference type="PANTHER" id="PTHR10920">
    <property type="entry name" value="RIBOSOMAL RNA METHYLTRANSFERASE"/>
    <property type="match status" value="1"/>
</dbReference>
<evidence type="ECO:0000256" key="2">
    <source>
        <dbReference type="ARBA" id="ARBA00022552"/>
    </source>
</evidence>
<evidence type="ECO:0000256" key="1">
    <source>
        <dbReference type="ARBA" id="ARBA00009258"/>
    </source>
</evidence>
<keyword evidence="3 10" id="KW-0489">Methyltransferase</keyword>
<feature type="compositionally biased region" description="Polar residues" evidence="8">
    <location>
        <begin position="694"/>
        <end position="703"/>
    </location>
</feature>
<evidence type="ECO:0000256" key="3">
    <source>
        <dbReference type="ARBA" id="ARBA00022603"/>
    </source>
</evidence>
<feature type="region of interest" description="Disordered" evidence="8">
    <location>
        <begin position="478"/>
        <end position="600"/>
    </location>
</feature>
<feature type="region of interest" description="Disordered" evidence="8">
    <location>
        <begin position="183"/>
        <end position="202"/>
    </location>
</feature>
<feature type="region of interest" description="Disordered" evidence="8">
    <location>
        <begin position="671"/>
        <end position="710"/>
    </location>
</feature>
<feature type="coiled-coil region" evidence="7">
    <location>
        <begin position="72"/>
        <end position="120"/>
    </location>
</feature>
<comment type="similarity">
    <text evidence="1">Belongs to the class I-like SAM-binding methyltransferase superfamily. RNA methyltransferase RlmE family.</text>
</comment>
<feature type="domain" description="Ribosomal RNA methyltransferase FtsJ" evidence="9">
    <location>
        <begin position="717"/>
        <end position="969"/>
    </location>
</feature>
<comment type="caution">
    <text evidence="10">The sequence shown here is derived from an EMBL/GenBank/DDBJ whole genome shotgun (WGS) entry which is preliminary data.</text>
</comment>
<dbReference type="Gene3D" id="3.40.50.150">
    <property type="entry name" value="Vaccinia Virus protein VP39"/>
    <property type="match status" value="1"/>
</dbReference>
<dbReference type="InterPro" id="IPR050082">
    <property type="entry name" value="RNA_methyltr_RlmE"/>
</dbReference>
<feature type="region of interest" description="Disordered" evidence="8">
    <location>
        <begin position="851"/>
        <end position="871"/>
    </location>
</feature>
<dbReference type="PANTHER" id="PTHR10920:SF18">
    <property type="entry name" value="RRNA METHYLTRANSFERASE 2, MITOCHONDRIAL"/>
    <property type="match status" value="1"/>
</dbReference>
<dbReference type="Proteomes" id="UP001283341">
    <property type="component" value="Unassembled WGS sequence"/>
</dbReference>
<evidence type="ECO:0000259" key="9">
    <source>
        <dbReference type="Pfam" id="PF01728"/>
    </source>
</evidence>
<sequence>MPSKRASLCVNMDSEQRAEKIHDLEINYRTTRHRSDLLAKEEEARRLRLRSVLLRDENSSLKDQIAQRDERIKTLVELNDDLRGQLESVQQKCSRQEKLMQTQSREISNLKEELSMLSSVSQDSGKILSEKLVLSREVALLKPEIEHLRSQLSHQKDVLAEKLALERQLNALEVELANEKRAAQKAAQKQERDMNEEEDLRRQVRDLEKQLSKEKRALQKILQDKESGAELEQLREQLAAAETSLAAERRKAVHLAETQNSTPTEVEDELSRLRVKLANAEKELAAEKRCAKRKAETQQRDYDMVSKSEADEEAFEKLKAQLAETQKELKKSRAELVKAREQAVTIPSVKTTTVPLKKAAKAPAKKKRGAAEISTEVVGLQTPTDERPKRPIKKRGFEPSILGEKSTFSITPFLNKTVNLSDISPKPIGEDATRTLPVFQFRGPPAAAEDATTKVPMTADSEPTMTVPVSKLATVKTLEVKKPRGRPKAAAAAAPLVEASPNLTARNDRKAPRGSGSTLEKVTEEEPDNEAAPADGQENRSMESTGATKTSMIIGAGARSSAGSNTTTTNFSSVLSTIEPEPKKKKRKLLGGASSKPAPVGLFEEEDEGEKVAPLPVVKAAVMAKRPPKAGLKALGRVGGGVAGAVKNAFGGATFSPLKRDRREPLQIVPSWLSPQPQSRSFAAASRPPPATTRLRNSSQRQSGDAFAREARVQGLKSRAAFKLLEMDARYHLFKKASGQVVVDLGFAPGSWSQVALERTKPDGYVVGIDIIPAQPPRGVNTIQGNFLSPGVQGMVKQFLLEEEERRNKVKKASKRQAGEDGDEEVETQGSVVVTERPSYIDMERTAALESDMESGRLESTESEMATAATPADEKRLRLVDLVLSDMMMNTSGITFRDHAGSMDLCHAALSFASETLKSGGHFVCKFYQGSEDKAFENKLKKMFAKVHREKPESSRSESKESFFVALRRKPNVTLADIEK</sequence>
<dbReference type="InterPro" id="IPR029063">
    <property type="entry name" value="SAM-dependent_MTases_sf"/>
</dbReference>
<keyword evidence="5" id="KW-0949">S-adenosyl-L-methionine</keyword>
<accession>A0AAE0I189</accession>
<dbReference type="GO" id="GO:0008650">
    <property type="term" value="F:rRNA (uridine-2'-O-)-methyltransferase activity"/>
    <property type="evidence" value="ECO:0007669"/>
    <property type="project" value="TreeGrafter"/>
</dbReference>
<evidence type="ECO:0000256" key="5">
    <source>
        <dbReference type="ARBA" id="ARBA00022691"/>
    </source>
</evidence>
<keyword evidence="4" id="KW-0808">Transferase</keyword>
<keyword evidence="11" id="KW-1185">Reference proteome</keyword>